<evidence type="ECO:0000313" key="3">
    <source>
        <dbReference type="EMBL" id="KAL3757063.1"/>
    </source>
</evidence>
<feature type="domain" description="Methyltransferase" evidence="2">
    <location>
        <begin position="68"/>
        <end position="160"/>
    </location>
</feature>
<feature type="chain" id="PRO_5044872622" description="Methyltransferase domain-containing protein" evidence="1">
    <location>
        <begin position="25"/>
        <end position="413"/>
    </location>
</feature>
<accession>A0ABD3M028</accession>
<keyword evidence="4" id="KW-1185">Reference proteome</keyword>
<dbReference type="PANTHER" id="PTHR32026">
    <property type="entry name" value="METHYLTRANSFERASE-LIKE PROTEIN 24"/>
    <property type="match status" value="1"/>
</dbReference>
<keyword evidence="1" id="KW-0732">Signal</keyword>
<evidence type="ECO:0000256" key="1">
    <source>
        <dbReference type="SAM" id="SignalP"/>
    </source>
</evidence>
<gene>
    <name evidence="3" type="ORF">ACHAWU_002902</name>
</gene>
<dbReference type="AlphaFoldDB" id="A0ABD3M028"/>
<organism evidence="3 4">
    <name type="scientific">Discostella pseudostelligera</name>
    <dbReference type="NCBI Taxonomy" id="259834"/>
    <lineage>
        <taxon>Eukaryota</taxon>
        <taxon>Sar</taxon>
        <taxon>Stramenopiles</taxon>
        <taxon>Ochrophyta</taxon>
        <taxon>Bacillariophyta</taxon>
        <taxon>Coscinodiscophyceae</taxon>
        <taxon>Thalassiosirophycidae</taxon>
        <taxon>Stephanodiscales</taxon>
        <taxon>Stephanodiscaceae</taxon>
        <taxon>Discostella</taxon>
    </lineage>
</organism>
<feature type="domain" description="Methyltransferase" evidence="2">
    <location>
        <begin position="202"/>
        <end position="404"/>
    </location>
</feature>
<feature type="signal peptide" evidence="1">
    <location>
        <begin position="1"/>
        <end position="24"/>
    </location>
</feature>
<dbReference type="Proteomes" id="UP001530293">
    <property type="component" value="Unassembled WGS sequence"/>
</dbReference>
<comment type="caution">
    <text evidence="3">The sequence shown here is derived from an EMBL/GenBank/DDBJ whole genome shotgun (WGS) entry which is preliminary data.</text>
</comment>
<dbReference type="EMBL" id="JALLBG020000273">
    <property type="protein sequence ID" value="KAL3757063.1"/>
    <property type="molecule type" value="Genomic_DNA"/>
</dbReference>
<reference evidence="3 4" key="1">
    <citation type="submission" date="2024-10" db="EMBL/GenBank/DDBJ databases">
        <title>Updated reference genomes for cyclostephanoid diatoms.</title>
        <authorList>
            <person name="Roberts W.R."/>
            <person name="Alverson A.J."/>
        </authorList>
    </citation>
    <scope>NUCLEOTIDE SEQUENCE [LARGE SCALE GENOMIC DNA]</scope>
    <source>
        <strain evidence="3 4">AJA232-27</strain>
    </source>
</reference>
<evidence type="ECO:0000259" key="2">
    <source>
        <dbReference type="Pfam" id="PF13383"/>
    </source>
</evidence>
<evidence type="ECO:0000313" key="4">
    <source>
        <dbReference type="Proteomes" id="UP001530293"/>
    </source>
</evidence>
<name>A0ABD3M028_9STRA</name>
<dbReference type="InterPro" id="IPR025714">
    <property type="entry name" value="Methyltranfer_dom"/>
</dbReference>
<sequence>MERKRHLPMIFMAVILLFVVGAIQQQQQQQRQYSNGGVNTKSIRYFSNCNHGTNLDLDDDYDDDAYSLAREQSFGFFYDITAEHWNLHRQLYLQHENHRYPDKPLTFNPQANEEDVLPEIYAKRGGFPGWSSYEAWYQNNYEPNFSCPFEMRVGEPMNGGWKVLHSLHQNVHVFASDDDDLFGVSNVPTHNLLHFVLSWSIDGPKWVCDPHRITKLARDRKKEDPNHPGCVIYSIGSNGDFKFEMGMQNTVGEGVCEFHIFDFGDFEGMIPPKLKRAYYHRWGLKKQEDPRTKMDSSKRVGRTKMTLHGLQDTLKLLGHENLDVIDIFKIDCENCEWDTYMDWLSVDVPLLHQIQVEVHRAPAQKGTGGAIDFFDQMENAGYLRFHKEPNIQWGPDNVEYSFIKVEKAFMEGK</sequence>
<dbReference type="PANTHER" id="PTHR32026:SF27">
    <property type="entry name" value="METHYLTRANSFERASE FKBM DOMAIN-CONTAINING PROTEIN-RELATED"/>
    <property type="match status" value="1"/>
</dbReference>
<dbReference type="InterPro" id="IPR026913">
    <property type="entry name" value="METTL24"/>
</dbReference>
<dbReference type="Pfam" id="PF13383">
    <property type="entry name" value="Methyltransf_22"/>
    <property type="match status" value="2"/>
</dbReference>
<proteinExistence type="predicted"/>
<protein>
    <recommendedName>
        <fullName evidence="2">Methyltransferase domain-containing protein</fullName>
    </recommendedName>
</protein>